<dbReference type="PANTHER" id="PTHR11208">
    <property type="entry name" value="RNA-BINDING PROTEIN RELATED"/>
    <property type="match status" value="1"/>
</dbReference>
<dbReference type="Gene3D" id="3.30.1370.10">
    <property type="entry name" value="K Homology domain, type 1"/>
    <property type="match status" value="1"/>
</dbReference>
<dbReference type="PANTHER" id="PTHR11208:SF42">
    <property type="entry name" value="QUAKING RELATED 54B, ISOFORM E"/>
    <property type="match status" value="1"/>
</dbReference>
<dbReference type="CDD" id="cd22384">
    <property type="entry name" value="KH-I_KHDRBS"/>
    <property type="match status" value="1"/>
</dbReference>
<dbReference type="EnsemblMetazoa" id="XM_022803922">
    <property type="protein sequence ID" value="XP_022659657"/>
    <property type="gene ID" value="LOC111249699"/>
</dbReference>
<accession>A0A7M7K1W8</accession>
<evidence type="ECO:0000256" key="2">
    <source>
        <dbReference type="SAM" id="MobiDB-lite"/>
    </source>
</evidence>
<dbReference type="GeneID" id="111249699"/>
<evidence type="ECO:0000256" key="1">
    <source>
        <dbReference type="ARBA" id="ARBA00022884"/>
    </source>
</evidence>
<dbReference type="InterPro" id="IPR045071">
    <property type="entry name" value="BBP-like"/>
</dbReference>
<organism evidence="4 5">
    <name type="scientific">Varroa destructor</name>
    <name type="common">Honeybee mite</name>
    <dbReference type="NCBI Taxonomy" id="109461"/>
    <lineage>
        <taxon>Eukaryota</taxon>
        <taxon>Metazoa</taxon>
        <taxon>Ecdysozoa</taxon>
        <taxon>Arthropoda</taxon>
        <taxon>Chelicerata</taxon>
        <taxon>Arachnida</taxon>
        <taxon>Acari</taxon>
        <taxon>Parasitiformes</taxon>
        <taxon>Mesostigmata</taxon>
        <taxon>Gamasina</taxon>
        <taxon>Dermanyssoidea</taxon>
        <taxon>Varroidae</taxon>
        <taxon>Varroa</taxon>
    </lineage>
</organism>
<dbReference type="OrthoDB" id="6777263at2759"/>
<dbReference type="GO" id="GO:0003729">
    <property type="term" value="F:mRNA binding"/>
    <property type="evidence" value="ECO:0007669"/>
    <property type="project" value="TreeGrafter"/>
</dbReference>
<dbReference type="Proteomes" id="UP000594260">
    <property type="component" value="Unplaced"/>
</dbReference>
<dbReference type="GO" id="GO:0005634">
    <property type="term" value="C:nucleus"/>
    <property type="evidence" value="ECO:0007669"/>
    <property type="project" value="TreeGrafter"/>
</dbReference>
<dbReference type="SMART" id="SM00322">
    <property type="entry name" value="KH"/>
    <property type="match status" value="1"/>
</dbReference>
<evidence type="ECO:0000313" key="5">
    <source>
        <dbReference type="Proteomes" id="UP000594260"/>
    </source>
</evidence>
<feature type="compositionally biased region" description="Polar residues" evidence="2">
    <location>
        <begin position="379"/>
        <end position="390"/>
    </location>
</feature>
<evidence type="ECO:0000259" key="3">
    <source>
        <dbReference type="SMART" id="SM00322"/>
    </source>
</evidence>
<feature type="domain" description="K Homology" evidence="3">
    <location>
        <begin position="64"/>
        <end position="163"/>
    </location>
</feature>
<dbReference type="SUPFAM" id="SSF54791">
    <property type="entry name" value="Eukaryotic type KH-domain (KH-domain type I)"/>
    <property type="match status" value="1"/>
</dbReference>
<feature type="region of interest" description="Disordered" evidence="2">
    <location>
        <begin position="195"/>
        <end position="216"/>
    </location>
</feature>
<dbReference type="InterPro" id="IPR004087">
    <property type="entry name" value="KH_dom"/>
</dbReference>
<protein>
    <recommendedName>
        <fullName evidence="3">K Homology domain-containing protein</fullName>
    </recommendedName>
</protein>
<dbReference type="FunCoup" id="A0A7M7K1W8">
    <property type="interactions" value="1159"/>
</dbReference>
<name>A0A7M7K1W8_VARDE</name>
<dbReference type="AlphaFoldDB" id="A0A7M7K1W8"/>
<dbReference type="InterPro" id="IPR055256">
    <property type="entry name" value="KH_1_KHDC4/BBP-like"/>
</dbReference>
<evidence type="ECO:0000313" key="4">
    <source>
        <dbReference type="EnsemblMetazoa" id="XP_022659657"/>
    </source>
</evidence>
<dbReference type="RefSeq" id="XP_022659657.1">
    <property type="nucleotide sequence ID" value="XM_022803922.1"/>
</dbReference>
<sequence length="439" mass="46365">MSDGGSGSPGAATDLGAYLNELIAERDKQICSGHAARLLDQEIGRLQSGSSKVSFVDIHKGRPIRLQVRVVVPVKDHPNFNFVGKLLGPKGNSLKRLQEETQTKMAILGRGSFRDKAKEEELRQLSDPKYSHLHEDLHVEVTTFAPPAEAYSRMAHAISELKPFLVPDYYDDIRQNQLRELALLNRDSRKASELVAGLGGSQRESPTLGVSSASPSGLQATTSPVIAAPPAATTAAAFPSVTAFSAIGLTGAGGSRSLAVNAMSPIGAGQVQVPAGLVPVSLLPRLPVLQPSTQAAAAAVAVAAQQQQLQRLAAAANATRYNQACSAAAALQRQMSEVTAGNVGQHGTQDTVATTAHTAHTAVAVAADPFLYGDECPDPSTQSQATSQNEGVRAKDDGSSQATFTEEFVEWAQSPLNQCKIKARTRTIFTPYLVQRFGV</sequence>
<proteinExistence type="predicted"/>
<reference evidence="4" key="1">
    <citation type="submission" date="2021-01" db="UniProtKB">
        <authorList>
            <consortium name="EnsemblMetazoa"/>
        </authorList>
    </citation>
    <scope>IDENTIFICATION</scope>
</reference>
<feature type="region of interest" description="Disordered" evidence="2">
    <location>
        <begin position="375"/>
        <end position="400"/>
    </location>
</feature>
<dbReference type="GO" id="GO:0000381">
    <property type="term" value="P:regulation of alternative mRNA splicing, via spliceosome"/>
    <property type="evidence" value="ECO:0007669"/>
    <property type="project" value="TreeGrafter"/>
</dbReference>
<feature type="compositionally biased region" description="Polar residues" evidence="2">
    <location>
        <begin position="202"/>
        <end position="216"/>
    </location>
</feature>
<dbReference type="Pfam" id="PF22675">
    <property type="entry name" value="KH-I_KHDC4-BBP"/>
    <property type="match status" value="1"/>
</dbReference>
<keyword evidence="5" id="KW-1185">Reference proteome</keyword>
<dbReference type="InterPro" id="IPR036612">
    <property type="entry name" value="KH_dom_type_1_sf"/>
</dbReference>
<dbReference type="InParanoid" id="A0A7M7K1W8"/>
<dbReference type="KEGG" id="vde:111249699"/>
<keyword evidence="1" id="KW-0694">RNA-binding</keyword>